<dbReference type="InterPro" id="IPR036852">
    <property type="entry name" value="Peptidase_S8/S53_dom_sf"/>
</dbReference>
<dbReference type="EMBL" id="JAGMUU010000022">
    <property type="protein sequence ID" value="KAH7128014.1"/>
    <property type="molecule type" value="Genomic_DNA"/>
</dbReference>
<reference evidence="4" key="1">
    <citation type="journal article" date="2021" name="Nat. Commun.">
        <title>Genetic determinants of endophytism in the Arabidopsis root mycobiome.</title>
        <authorList>
            <person name="Mesny F."/>
            <person name="Miyauchi S."/>
            <person name="Thiergart T."/>
            <person name="Pickel B."/>
            <person name="Atanasova L."/>
            <person name="Karlsson M."/>
            <person name="Huettel B."/>
            <person name="Barry K.W."/>
            <person name="Haridas S."/>
            <person name="Chen C."/>
            <person name="Bauer D."/>
            <person name="Andreopoulos W."/>
            <person name="Pangilinan J."/>
            <person name="LaButti K."/>
            <person name="Riley R."/>
            <person name="Lipzen A."/>
            <person name="Clum A."/>
            <person name="Drula E."/>
            <person name="Henrissat B."/>
            <person name="Kohler A."/>
            <person name="Grigoriev I.V."/>
            <person name="Martin F.M."/>
            <person name="Hacquard S."/>
        </authorList>
    </citation>
    <scope>NUCLEOTIDE SEQUENCE</scope>
    <source>
        <strain evidence="4">MPI-CAGE-AT-0021</strain>
    </source>
</reference>
<dbReference type="OrthoDB" id="206201at2759"/>
<evidence type="ECO:0000313" key="4">
    <source>
        <dbReference type="EMBL" id="KAH7128014.1"/>
    </source>
</evidence>
<organism evidence="4 5">
    <name type="scientific">Dactylonectria estremocensis</name>
    <dbReference type="NCBI Taxonomy" id="1079267"/>
    <lineage>
        <taxon>Eukaryota</taxon>
        <taxon>Fungi</taxon>
        <taxon>Dikarya</taxon>
        <taxon>Ascomycota</taxon>
        <taxon>Pezizomycotina</taxon>
        <taxon>Sordariomycetes</taxon>
        <taxon>Hypocreomycetidae</taxon>
        <taxon>Hypocreales</taxon>
        <taxon>Nectriaceae</taxon>
        <taxon>Dactylonectria</taxon>
    </lineage>
</organism>
<evidence type="ECO:0000313" key="5">
    <source>
        <dbReference type="Proteomes" id="UP000717696"/>
    </source>
</evidence>
<dbReference type="Proteomes" id="UP000717696">
    <property type="component" value="Unassembled WGS sequence"/>
</dbReference>
<dbReference type="Gene3D" id="3.40.50.200">
    <property type="entry name" value="Peptidase S8/S53 domain"/>
    <property type="match status" value="1"/>
</dbReference>
<dbReference type="GO" id="GO:0006508">
    <property type="term" value="P:proteolysis"/>
    <property type="evidence" value="ECO:0007669"/>
    <property type="project" value="InterPro"/>
</dbReference>
<evidence type="ECO:0000256" key="1">
    <source>
        <dbReference type="SAM" id="MobiDB-lite"/>
    </source>
</evidence>
<dbReference type="Pfam" id="PF00082">
    <property type="entry name" value="Peptidase_S8"/>
    <property type="match status" value="1"/>
</dbReference>
<feature type="domain" description="DUF7580" evidence="3">
    <location>
        <begin position="159"/>
        <end position="472"/>
    </location>
</feature>
<evidence type="ECO:0008006" key="6">
    <source>
        <dbReference type="Google" id="ProtNLM"/>
    </source>
</evidence>
<feature type="region of interest" description="Disordered" evidence="1">
    <location>
        <begin position="492"/>
        <end position="511"/>
    </location>
</feature>
<dbReference type="Pfam" id="PF24476">
    <property type="entry name" value="DUF7580"/>
    <property type="match status" value="1"/>
</dbReference>
<name>A0A9P9IR03_9HYPO</name>
<proteinExistence type="predicted"/>
<feature type="domain" description="Peptidase S8/S53" evidence="2">
    <location>
        <begin position="535"/>
        <end position="622"/>
    </location>
</feature>
<evidence type="ECO:0000259" key="2">
    <source>
        <dbReference type="Pfam" id="PF00082"/>
    </source>
</evidence>
<gene>
    <name evidence="4" type="ORF">B0J13DRAFT_611554</name>
</gene>
<evidence type="ECO:0000259" key="3">
    <source>
        <dbReference type="Pfam" id="PF24476"/>
    </source>
</evidence>
<dbReference type="SUPFAM" id="SSF52743">
    <property type="entry name" value="Subtilisin-like"/>
    <property type="match status" value="1"/>
</dbReference>
<accession>A0A9P9IR03</accession>
<dbReference type="GO" id="GO:0004252">
    <property type="term" value="F:serine-type endopeptidase activity"/>
    <property type="evidence" value="ECO:0007669"/>
    <property type="project" value="InterPro"/>
</dbReference>
<dbReference type="InterPro" id="IPR000209">
    <property type="entry name" value="Peptidase_S8/S53_dom"/>
</dbReference>
<dbReference type="AlphaFoldDB" id="A0A9P9IR03"/>
<sequence>MSLVSVFAPTHRDHSMSAPLKRRLRLPQATLPTLTRAAAQKYYSTKQFGSARAFWTRFLSPCLIMESGRWRFHNLDDQHDRLVTRVLDCLEQITLRSFINETSSDNEELSMEHWDMTKPTGKQQCQLLVEVLAELAQATNDDGKQPPPKRSVVVASSAKSPVARLIHDILYTISEHCRCKCVLPHTAMLLLFTHRHVPKNDDAYCFTIFLSRRNLGRGKPWQETGVSIKEQKLKSDSRVKFSDTDLRPKDYSLTLVSNLCKTMNNAATARLNLDINGKLLFQRSGAGLQTMGLDKAEPVSLEDGLFGNKTELDIKSRTCLALVLSYSLLDFCWEPWFPHGWTKKGIKLLQHGRKLLLRPTLVTHMSPHPKNSEMPQVTSDLKLLTHAILLMEVFRQGSLPFEEDFKRLKIDDFRVKARKEFDVVEWDVSEGFRQSGRACLGGFQHGALNDAEDTGESFAGLFCKAVVNPLKRDIVSLWGDRDPDQVLSELSLPSISYNNPSPPPTKPKPDHLKVSSILSSRVKACASHTASDCKAGNEGGNQQVPWPAKHPDVICINAADSHGNMANFAQTDTLRRRIYTLGEDVPSCEVDAQNNTIHRSGTSFATPIAVETAAIVLRFTNNIGHLSVPADFDNLRPRLRTRSGMESVMCKTCVLQGTENRAGSSYITPRFFLYMEELSRVGIITYELRSCPE</sequence>
<protein>
    <recommendedName>
        <fullName evidence="6">Peptidase S8/S53 domain-containing protein</fullName>
    </recommendedName>
</protein>
<dbReference type="InterPro" id="IPR056002">
    <property type="entry name" value="DUF7580"/>
</dbReference>
<dbReference type="CDD" id="cd00306">
    <property type="entry name" value="Peptidases_S8_S53"/>
    <property type="match status" value="1"/>
</dbReference>
<keyword evidence="5" id="KW-1185">Reference proteome</keyword>
<comment type="caution">
    <text evidence="4">The sequence shown here is derived from an EMBL/GenBank/DDBJ whole genome shotgun (WGS) entry which is preliminary data.</text>
</comment>